<sequence>MSWHRPGCTLRALKSSQCLHQIERTLTRVRITQNIPHSPCRTSLHTFQQRHLSIFPPRFSENSAPPIDFNNQNAIPARIVPDSPAYFSGIPKYINNLLLLERICAKYAHLPLVDPAEAPRSLFLSPKELRASLKEDVSESNHTALVNVLKRLNKINPKLMPEEVKSAMKIFAKPAPPSHVKAALPTVDERGRARGVGGRKTSTATAWLVEGDGEIIVNGKSIVHVFPRIHDRESALWSLRITNRIGKYNVFAVVRGGGVTGQAEAMTVAVSRALLTHEPELSYFLKPAGTSTIDSRQVERKKPGRVKARKRPAWVKR</sequence>
<name>A0ACB8UQZ1_9EURO</name>
<evidence type="ECO:0000313" key="1">
    <source>
        <dbReference type="EMBL" id="KAI2382879.1"/>
    </source>
</evidence>
<accession>A0ACB8UQZ1</accession>
<proteinExistence type="predicted"/>
<comment type="caution">
    <text evidence="1">The sequence shown here is derived from an EMBL/GenBank/DDBJ whole genome shotgun (WGS) entry which is preliminary data.</text>
</comment>
<protein>
    <submittedName>
        <fullName evidence="1">37S ribosomal protein S9, mitochondrial</fullName>
    </submittedName>
</protein>
<keyword evidence="1" id="KW-0687">Ribonucleoprotein</keyword>
<organism evidence="1">
    <name type="scientific">Ophidiomyces ophidiicola</name>
    <dbReference type="NCBI Taxonomy" id="1387563"/>
    <lineage>
        <taxon>Eukaryota</taxon>
        <taxon>Fungi</taxon>
        <taxon>Dikarya</taxon>
        <taxon>Ascomycota</taxon>
        <taxon>Pezizomycotina</taxon>
        <taxon>Eurotiomycetes</taxon>
        <taxon>Eurotiomycetidae</taxon>
        <taxon>Onygenales</taxon>
        <taxon>Onygenaceae</taxon>
        <taxon>Ophidiomyces</taxon>
    </lineage>
</organism>
<gene>
    <name evidence="1" type="primary">MRPS9</name>
    <name evidence="1" type="ORF">LOY88_005651</name>
</gene>
<keyword evidence="1" id="KW-0689">Ribosomal protein</keyword>
<reference evidence="1" key="1">
    <citation type="journal article" date="2022" name="bioRxiv">
        <title>Population genetic analysis of Ophidiomyces ophidiicola, the causative agent of snake fungal disease, indicates recent introductions to the USA.</title>
        <authorList>
            <person name="Ladner J.T."/>
            <person name="Palmer J.M."/>
            <person name="Ettinger C.L."/>
            <person name="Stajich J.E."/>
            <person name="Farrell T.M."/>
            <person name="Glorioso B.M."/>
            <person name="Lawson B."/>
            <person name="Price S.J."/>
            <person name="Stengle A.G."/>
            <person name="Grear D.A."/>
            <person name="Lorch J.M."/>
        </authorList>
    </citation>
    <scope>NUCLEOTIDE SEQUENCE</scope>
    <source>
        <strain evidence="1">NWHC 24266-5</strain>
    </source>
</reference>
<dbReference type="EMBL" id="JALBCA010000105">
    <property type="protein sequence ID" value="KAI2382879.1"/>
    <property type="molecule type" value="Genomic_DNA"/>
</dbReference>